<dbReference type="CDD" id="cd00331">
    <property type="entry name" value="IGPS"/>
    <property type="match status" value="1"/>
</dbReference>
<evidence type="ECO:0000256" key="5">
    <source>
        <dbReference type="ARBA" id="ARBA00022793"/>
    </source>
</evidence>
<feature type="domain" description="Indole-3-glycerol phosphate synthase" evidence="9">
    <location>
        <begin position="1"/>
        <end position="191"/>
    </location>
</feature>
<feature type="non-terminal residue" evidence="10">
    <location>
        <position position="1"/>
    </location>
</feature>
<dbReference type="InterPro" id="IPR045186">
    <property type="entry name" value="Indole-3-glycerol_P_synth"/>
</dbReference>
<evidence type="ECO:0000256" key="6">
    <source>
        <dbReference type="ARBA" id="ARBA00022822"/>
    </source>
</evidence>
<evidence type="ECO:0000256" key="2">
    <source>
        <dbReference type="ARBA" id="ARBA00004696"/>
    </source>
</evidence>
<dbReference type="InterPro" id="IPR013798">
    <property type="entry name" value="Indole-3-glycerol_P_synth_dom"/>
</dbReference>
<name>A0A2W5EIL0_9SPHI</name>
<keyword evidence="6" id="KW-0822">Tryptophan biosynthesis</keyword>
<dbReference type="GO" id="GO:0004425">
    <property type="term" value="F:indole-3-glycerol-phosphate synthase activity"/>
    <property type="evidence" value="ECO:0007669"/>
    <property type="project" value="UniProtKB-EC"/>
</dbReference>
<comment type="pathway">
    <text evidence="2">Amino-acid biosynthesis; L-tryptophan biosynthesis; L-tryptophan from chorismate: step 4/5.</text>
</comment>
<dbReference type="InterPro" id="IPR013785">
    <property type="entry name" value="Aldolase_TIM"/>
</dbReference>
<keyword evidence="7" id="KW-0057">Aromatic amino acid biosynthesis</keyword>
<dbReference type="SUPFAM" id="SSF51366">
    <property type="entry name" value="Ribulose-phoshate binding barrel"/>
    <property type="match status" value="1"/>
</dbReference>
<protein>
    <recommendedName>
        <fullName evidence="3">indole-3-glycerol-phosphate synthase</fullName>
        <ecNumber evidence="3">4.1.1.48</ecNumber>
    </recommendedName>
</protein>
<sequence length="204" mass="22730">SKGVINSNADVVEVTKGYTENGSACLSVLTDTDFFGGKNEDLITARVNEIPILRKDFIVNEYQILEAKAIGADLILLIAACLTPEEVVRFTDYAHALNLEVLLELYSEEELGHVYEKVDLVGINNRNLKTFEVDIQNSIRLLDRLPKDKPAIAESGISDPETVKELMDAGFTGFLMGEHFMKTTDPANAFKDYYHALKQLTNEN</sequence>
<dbReference type="Pfam" id="PF00218">
    <property type="entry name" value="IGPS"/>
    <property type="match status" value="1"/>
</dbReference>
<proteinExistence type="predicted"/>
<evidence type="ECO:0000259" key="9">
    <source>
        <dbReference type="Pfam" id="PF00218"/>
    </source>
</evidence>
<gene>
    <name evidence="10" type="ORF">DI598_14985</name>
</gene>
<evidence type="ECO:0000256" key="7">
    <source>
        <dbReference type="ARBA" id="ARBA00023141"/>
    </source>
</evidence>
<accession>A0A2W5EIL0</accession>
<reference evidence="10 11" key="1">
    <citation type="submission" date="2017-11" db="EMBL/GenBank/DDBJ databases">
        <title>Infants hospitalized years apart are colonized by the same room-sourced microbial strains.</title>
        <authorList>
            <person name="Brooks B."/>
            <person name="Olm M.R."/>
            <person name="Firek B.A."/>
            <person name="Baker R."/>
            <person name="Thomas B.C."/>
            <person name="Morowitz M.J."/>
            <person name="Banfield J.F."/>
        </authorList>
    </citation>
    <scope>NUCLEOTIDE SEQUENCE [LARGE SCALE GENOMIC DNA]</scope>
    <source>
        <strain evidence="10">S2_009_000_R2_76</strain>
    </source>
</reference>
<dbReference type="UniPathway" id="UPA00035">
    <property type="reaction ID" value="UER00043"/>
</dbReference>
<dbReference type="PANTHER" id="PTHR22854">
    <property type="entry name" value="TRYPTOPHAN BIOSYNTHESIS PROTEIN"/>
    <property type="match status" value="1"/>
</dbReference>
<comment type="caution">
    <text evidence="10">The sequence shown here is derived from an EMBL/GenBank/DDBJ whole genome shotgun (WGS) entry which is preliminary data.</text>
</comment>
<evidence type="ECO:0000313" key="11">
    <source>
        <dbReference type="Proteomes" id="UP000249645"/>
    </source>
</evidence>
<dbReference type="GO" id="GO:0000162">
    <property type="term" value="P:L-tryptophan biosynthetic process"/>
    <property type="evidence" value="ECO:0007669"/>
    <property type="project" value="UniProtKB-UniPathway"/>
</dbReference>
<dbReference type="Gene3D" id="3.20.20.70">
    <property type="entry name" value="Aldolase class I"/>
    <property type="match status" value="1"/>
</dbReference>
<dbReference type="EC" id="4.1.1.48" evidence="3"/>
<dbReference type="EMBL" id="QFOI01000336">
    <property type="protein sequence ID" value="PZP44001.1"/>
    <property type="molecule type" value="Genomic_DNA"/>
</dbReference>
<dbReference type="AlphaFoldDB" id="A0A2W5EIL0"/>
<dbReference type="PANTHER" id="PTHR22854:SF2">
    <property type="entry name" value="INDOLE-3-GLYCEROL-PHOSPHATE SYNTHASE"/>
    <property type="match status" value="1"/>
</dbReference>
<organism evidence="10 11">
    <name type="scientific">Pseudopedobacter saltans</name>
    <dbReference type="NCBI Taxonomy" id="151895"/>
    <lineage>
        <taxon>Bacteria</taxon>
        <taxon>Pseudomonadati</taxon>
        <taxon>Bacteroidota</taxon>
        <taxon>Sphingobacteriia</taxon>
        <taxon>Sphingobacteriales</taxon>
        <taxon>Sphingobacteriaceae</taxon>
        <taxon>Pseudopedobacter</taxon>
    </lineage>
</organism>
<evidence type="ECO:0000313" key="10">
    <source>
        <dbReference type="EMBL" id="PZP44001.1"/>
    </source>
</evidence>
<keyword evidence="5" id="KW-0210">Decarboxylase</keyword>
<evidence type="ECO:0000256" key="8">
    <source>
        <dbReference type="ARBA" id="ARBA00023239"/>
    </source>
</evidence>
<evidence type="ECO:0000256" key="1">
    <source>
        <dbReference type="ARBA" id="ARBA00001633"/>
    </source>
</evidence>
<dbReference type="InterPro" id="IPR011060">
    <property type="entry name" value="RibuloseP-bd_barrel"/>
</dbReference>
<evidence type="ECO:0000256" key="3">
    <source>
        <dbReference type="ARBA" id="ARBA00012362"/>
    </source>
</evidence>
<keyword evidence="8" id="KW-0456">Lyase</keyword>
<dbReference type="GO" id="GO:0004640">
    <property type="term" value="F:phosphoribosylanthranilate isomerase activity"/>
    <property type="evidence" value="ECO:0007669"/>
    <property type="project" value="TreeGrafter"/>
</dbReference>
<keyword evidence="4" id="KW-0028">Amino-acid biosynthesis</keyword>
<evidence type="ECO:0000256" key="4">
    <source>
        <dbReference type="ARBA" id="ARBA00022605"/>
    </source>
</evidence>
<comment type="catalytic activity">
    <reaction evidence="1">
        <text>1-(2-carboxyphenylamino)-1-deoxy-D-ribulose 5-phosphate + H(+) = (1S,2R)-1-C-(indol-3-yl)glycerol 3-phosphate + CO2 + H2O</text>
        <dbReference type="Rhea" id="RHEA:23476"/>
        <dbReference type="ChEBI" id="CHEBI:15377"/>
        <dbReference type="ChEBI" id="CHEBI:15378"/>
        <dbReference type="ChEBI" id="CHEBI:16526"/>
        <dbReference type="ChEBI" id="CHEBI:58613"/>
        <dbReference type="ChEBI" id="CHEBI:58866"/>
        <dbReference type="EC" id="4.1.1.48"/>
    </reaction>
</comment>
<dbReference type="Proteomes" id="UP000249645">
    <property type="component" value="Unassembled WGS sequence"/>
</dbReference>